<evidence type="ECO:0000256" key="1">
    <source>
        <dbReference type="SAM" id="SignalP"/>
    </source>
</evidence>
<organism evidence="3 4">
    <name type="scientific">Sulfitobacter porphyrae</name>
    <dbReference type="NCBI Taxonomy" id="1246864"/>
    <lineage>
        <taxon>Bacteria</taxon>
        <taxon>Pseudomonadati</taxon>
        <taxon>Pseudomonadota</taxon>
        <taxon>Alphaproteobacteria</taxon>
        <taxon>Rhodobacterales</taxon>
        <taxon>Roseobacteraceae</taxon>
        <taxon>Sulfitobacter</taxon>
    </lineage>
</organism>
<feature type="chain" id="PRO_5046911485" evidence="1">
    <location>
        <begin position="24"/>
        <end position="188"/>
    </location>
</feature>
<name>A0ABW2AYN0_9RHOB</name>
<dbReference type="EMBL" id="JBHSWG010000001">
    <property type="protein sequence ID" value="MFC6758451.1"/>
    <property type="molecule type" value="Genomic_DNA"/>
</dbReference>
<dbReference type="SUPFAM" id="SSF159594">
    <property type="entry name" value="XCC0632-like"/>
    <property type="match status" value="1"/>
</dbReference>
<gene>
    <name evidence="3" type="ORF">ACFQFQ_01365</name>
</gene>
<dbReference type="Proteomes" id="UP001596353">
    <property type="component" value="Unassembled WGS sequence"/>
</dbReference>
<evidence type="ECO:0000259" key="2">
    <source>
        <dbReference type="Pfam" id="PF03886"/>
    </source>
</evidence>
<evidence type="ECO:0000313" key="3">
    <source>
        <dbReference type="EMBL" id="MFC6758451.1"/>
    </source>
</evidence>
<comment type="caution">
    <text evidence="3">The sequence shown here is derived from an EMBL/GenBank/DDBJ whole genome shotgun (WGS) entry which is preliminary data.</text>
</comment>
<keyword evidence="1" id="KW-0732">Signal</keyword>
<protein>
    <submittedName>
        <fullName evidence="3">Membrane integrity-associated transporter subunit PqiC</fullName>
    </submittedName>
</protein>
<feature type="domain" description="ABC-type transport auxiliary lipoprotein component" evidence="2">
    <location>
        <begin position="30"/>
        <end position="183"/>
    </location>
</feature>
<accession>A0ABW2AYN0</accession>
<dbReference type="Gene3D" id="3.40.50.10610">
    <property type="entry name" value="ABC-type transport auxiliary lipoprotein component"/>
    <property type="match status" value="1"/>
</dbReference>
<reference evidence="4" key="1">
    <citation type="journal article" date="2019" name="Int. J. Syst. Evol. Microbiol.">
        <title>The Global Catalogue of Microorganisms (GCM) 10K type strain sequencing project: providing services to taxonomists for standard genome sequencing and annotation.</title>
        <authorList>
            <consortium name="The Broad Institute Genomics Platform"/>
            <consortium name="The Broad Institute Genome Sequencing Center for Infectious Disease"/>
            <person name="Wu L."/>
            <person name="Ma J."/>
        </authorList>
    </citation>
    <scope>NUCLEOTIDE SEQUENCE [LARGE SCALE GENOMIC DNA]</scope>
    <source>
        <strain evidence="4">CCUG 66188</strain>
    </source>
</reference>
<dbReference type="InterPro" id="IPR005586">
    <property type="entry name" value="ABC_trans_aux"/>
</dbReference>
<dbReference type="PROSITE" id="PS51257">
    <property type="entry name" value="PROKAR_LIPOPROTEIN"/>
    <property type="match status" value="1"/>
</dbReference>
<dbReference type="Pfam" id="PF03886">
    <property type="entry name" value="ABC_trans_aux"/>
    <property type="match status" value="1"/>
</dbReference>
<sequence length="188" mass="19870">MVFVKRALGFGLILILAACGGNATRFAVNTPAVTQSERIAFASVEVRDVSLPSYAASDEIAVQAADGTLTSSSDVLWADAPERAIALELSQNLARMTGRRIASEPWPFQAFPDARLEVRFADLVAMSSGSFRASGQYFVAVLDGGRERSGLFDLSVAFDPAGGPGAIAAARGQLILDLARFIARDGMK</sequence>
<keyword evidence="4" id="KW-1185">Reference proteome</keyword>
<feature type="signal peptide" evidence="1">
    <location>
        <begin position="1"/>
        <end position="23"/>
    </location>
</feature>
<evidence type="ECO:0000313" key="4">
    <source>
        <dbReference type="Proteomes" id="UP001596353"/>
    </source>
</evidence>
<proteinExistence type="predicted"/>